<dbReference type="RefSeq" id="XP_024687667.1">
    <property type="nucleotide sequence ID" value="XM_024830561.1"/>
</dbReference>
<dbReference type="EMBL" id="MSZS01000001">
    <property type="protein sequence ID" value="PKX99072.1"/>
    <property type="molecule type" value="Genomic_DNA"/>
</dbReference>
<organism evidence="1 2">
    <name type="scientific">Aspergillus novofumigatus (strain IBT 16806)</name>
    <dbReference type="NCBI Taxonomy" id="1392255"/>
    <lineage>
        <taxon>Eukaryota</taxon>
        <taxon>Fungi</taxon>
        <taxon>Dikarya</taxon>
        <taxon>Ascomycota</taxon>
        <taxon>Pezizomycotina</taxon>
        <taxon>Eurotiomycetes</taxon>
        <taxon>Eurotiomycetidae</taxon>
        <taxon>Eurotiales</taxon>
        <taxon>Aspergillaceae</taxon>
        <taxon>Aspergillus</taxon>
        <taxon>Aspergillus subgen. Fumigati</taxon>
    </lineage>
</organism>
<gene>
    <name evidence="1" type="ORF">P174DRAFT_468447</name>
</gene>
<dbReference type="VEuPathDB" id="FungiDB:P174DRAFT_468447"/>
<sequence length="124" mass="13802">MMSPISCLARCPSSPLHPLYNPHVSHLSRLGLLESGHLTQACIKLRPHVPAPGALHRLLANSTITQVSHEGYNDYVSLGAKPSFIFNETGYIDDERLFFEIEANLASVERFNDAETMEICEFFG</sequence>
<comment type="caution">
    <text evidence="1">The sequence shown here is derived from an EMBL/GenBank/DDBJ whole genome shotgun (WGS) entry which is preliminary data.</text>
</comment>
<reference evidence="2" key="1">
    <citation type="journal article" date="2018" name="Proc. Natl. Acad. Sci. U.S.A.">
        <title>Linking secondary metabolites to gene clusters through genome sequencing of six diverse Aspergillus species.</title>
        <authorList>
            <person name="Kaerboelling I."/>
            <person name="Vesth T.C."/>
            <person name="Frisvad J.C."/>
            <person name="Nybo J.L."/>
            <person name="Theobald S."/>
            <person name="Kuo A."/>
            <person name="Bowyer P."/>
            <person name="Matsuda Y."/>
            <person name="Mondo S."/>
            <person name="Lyhne E.K."/>
            <person name="Kogle M.E."/>
            <person name="Clum A."/>
            <person name="Lipzen A."/>
            <person name="Salamov A."/>
            <person name="Ngan C.Y."/>
            <person name="Daum C."/>
            <person name="Chiniquy J."/>
            <person name="Barry K."/>
            <person name="LaButti K."/>
            <person name="Haridas S."/>
            <person name="Simmons B.A."/>
            <person name="Magnuson J.K."/>
            <person name="Mortensen U.H."/>
            <person name="Larsen T.O."/>
            <person name="Grigoriev I.V."/>
            <person name="Baker S.E."/>
            <person name="Andersen M.R."/>
        </authorList>
    </citation>
    <scope>NUCLEOTIDE SEQUENCE [LARGE SCALE GENOMIC DNA]</scope>
    <source>
        <strain evidence="2">IBT 16806</strain>
    </source>
</reference>
<name>A0A2I1CN93_ASPN1</name>
<keyword evidence="2" id="KW-1185">Reference proteome</keyword>
<dbReference type="OrthoDB" id="10455148at2759"/>
<evidence type="ECO:0000313" key="2">
    <source>
        <dbReference type="Proteomes" id="UP000234474"/>
    </source>
</evidence>
<evidence type="ECO:0000313" key="1">
    <source>
        <dbReference type="EMBL" id="PKX99072.1"/>
    </source>
</evidence>
<dbReference type="GeneID" id="36537888"/>
<protein>
    <submittedName>
        <fullName evidence="1">Uncharacterized protein</fullName>
    </submittedName>
</protein>
<dbReference type="AlphaFoldDB" id="A0A2I1CN93"/>
<proteinExistence type="predicted"/>
<accession>A0A2I1CN93</accession>
<dbReference type="Proteomes" id="UP000234474">
    <property type="component" value="Unassembled WGS sequence"/>
</dbReference>